<keyword evidence="4" id="KW-0808">Transferase</keyword>
<reference evidence="8" key="1">
    <citation type="submission" date="2021-01" db="EMBL/GenBank/DDBJ databases">
        <authorList>
            <person name="Corre E."/>
            <person name="Pelletier E."/>
            <person name="Niang G."/>
            <person name="Scheremetjew M."/>
            <person name="Finn R."/>
            <person name="Kale V."/>
            <person name="Holt S."/>
            <person name="Cochrane G."/>
            <person name="Meng A."/>
            <person name="Brown T."/>
            <person name="Cohen L."/>
        </authorList>
    </citation>
    <scope>NUCLEOTIDE SEQUENCE</scope>
    <source>
        <strain evidence="8">CCMP1510</strain>
    </source>
</reference>
<dbReference type="SUPFAM" id="SSF53448">
    <property type="entry name" value="Nucleotide-diphospho-sugar transferases"/>
    <property type="match status" value="1"/>
</dbReference>
<dbReference type="PANTHER" id="PTHR43646">
    <property type="entry name" value="GLYCOSYLTRANSFERASE"/>
    <property type="match status" value="1"/>
</dbReference>
<proteinExistence type="predicted"/>
<sequence>MELISTGLTVCVQTLMLLQVGFTYIWLRLRYSIGKREPSLLLEDEERINAIISVIIPAYKERGRIGSTLRRVQSAAENTELLEIIVADGGSDDGTIEEVRETSLNCKITHASGGRGPAVAAGARLATGSILLILHADTQLPKHYDKVIRHALTDKKNVATAFRFGVDRQTIPDNICTWPFRIMEFTVNIRSGLFQLPFGDQAIALPKSYFIQLGGLDDLAKVPMLEDFILVQRLRRFNFSFFFFPYSYQIKLLPLTALCHARRWSTGSASVWKINLLNQAIMLLHTFAGYSPNQIYKLYYGRDPLLPTLSSTS</sequence>
<keyword evidence="6" id="KW-0812">Transmembrane</keyword>
<dbReference type="GO" id="GO:0016757">
    <property type="term" value="F:glycosyltransferase activity"/>
    <property type="evidence" value="ECO:0007669"/>
    <property type="project" value="UniProtKB-KW"/>
</dbReference>
<feature type="domain" description="Glycosyltransferase 2-like" evidence="7">
    <location>
        <begin position="53"/>
        <end position="176"/>
    </location>
</feature>
<evidence type="ECO:0000259" key="7">
    <source>
        <dbReference type="Pfam" id="PF00535"/>
    </source>
</evidence>
<name>A0A7S3JTK2_9STRA</name>
<dbReference type="GO" id="GO:0005886">
    <property type="term" value="C:plasma membrane"/>
    <property type="evidence" value="ECO:0007669"/>
    <property type="project" value="UniProtKB-SubCell"/>
</dbReference>
<evidence type="ECO:0000256" key="5">
    <source>
        <dbReference type="ARBA" id="ARBA00023136"/>
    </source>
</evidence>
<evidence type="ECO:0000256" key="3">
    <source>
        <dbReference type="ARBA" id="ARBA00022676"/>
    </source>
</evidence>
<evidence type="ECO:0000256" key="1">
    <source>
        <dbReference type="ARBA" id="ARBA00004236"/>
    </source>
</evidence>
<feature type="transmembrane region" description="Helical" evidence="6">
    <location>
        <begin position="6"/>
        <end position="27"/>
    </location>
</feature>
<evidence type="ECO:0000256" key="4">
    <source>
        <dbReference type="ARBA" id="ARBA00022679"/>
    </source>
</evidence>
<keyword evidence="6" id="KW-1133">Transmembrane helix</keyword>
<accession>A0A7S3JTK2</accession>
<dbReference type="AlphaFoldDB" id="A0A7S3JTK2"/>
<evidence type="ECO:0000256" key="6">
    <source>
        <dbReference type="SAM" id="Phobius"/>
    </source>
</evidence>
<dbReference type="InterPro" id="IPR029044">
    <property type="entry name" value="Nucleotide-diphossugar_trans"/>
</dbReference>
<dbReference type="PANTHER" id="PTHR43646:SF2">
    <property type="entry name" value="GLYCOSYLTRANSFERASE 2-LIKE DOMAIN-CONTAINING PROTEIN"/>
    <property type="match status" value="1"/>
</dbReference>
<evidence type="ECO:0000313" key="8">
    <source>
        <dbReference type="EMBL" id="CAE0363025.1"/>
    </source>
</evidence>
<organism evidence="8">
    <name type="scientific">Aureoumbra lagunensis</name>
    <dbReference type="NCBI Taxonomy" id="44058"/>
    <lineage>
        <taxon>Eukaryota</taxon>
        <taxon>Sar</taxon>
        <taxon>Stramenopiles</taxon>
        <taxon>Ochrophyta</taxon>
        <taxon>Pelagophyceae</taxon>
        <taxon>Pelagomonadales</taxon>
        <taxon>Aureoumbra</taxon>
    </lineage>
</organism>
<dbReference type="Gene3D" id="3.90.550.10">
    <property type="entry name" value="Spore Coat Polysaccharide Biosynthesis Protein SpsA, Chain A"/>
    <property type="match status" value="1"/>
</dbReference>
<dbReference type="EMBL" id="HBIJ01005339">
    <property type="protein sequence ID" value="CAE0363025.1"/>
    <property type="molecule type" value="Transcribed_RNA"/>
</dbReference>
<keyword evidence="3" id="KW-0328">Glycosyltransferase</keyword>
<gene>
    <name evidence="8" type="ORF">ALAG00032_LOCUS3766</name>
</gene>
<keyword evidence="5 6" id="KW-0472">Membrane</keyword>
<keyword evidence="2" id="KW-1003">Cell membrane</keyword>
<dbReference type="InterPro" id="IPR001173">
    <property type="entry name" value="Glyco_trans_2-like"/>
</dbReference>
<dbReference type="Pfam" id="PF00535">
    <property type="entry name" value="Glycos_transf_2"/>
    <property type="match status" value="1"/>
</dbReference>
<comment type="subcellular location">
    <subcellularLocation>
        <location evidence="1">Cell membrane</location>
    </subcellularLocation>
</comment>
<evidence type="ECO:0000256" key="2">
    <source>
        <dbReference type="ARBA" id="ARBA00022475"/>
    </source>
</evidence>
<protein>
    <recommendedName>
        <fullName evidence="7">Glycosyltransferase 2-like domain-containing protein</fullName>
    </recommendedName>
</protein>